<dbReference type="InterPro" id="IPR011335">
    <property type="entry name" value="Restrct_endonuc-II-like"/>
</dbReference>
<evidence type="ECO:0000313" key="3">
    <source>
        <dbReference type="Proteomes" id="UP000622475"/>
    </source>
</evidence>
<dbReference type="SUPFAM" id="SSF52980">
    <property type="entry name" value="Restriction endonuclease-like"/>
    <property type="match status" value="1"/>
</dbReference>
<evidence type="ECO:0000313" key="2">
    <source>
        <dbReference type="EMBL" id="MBE9661693.1"/>
    </source>
</evidence>
<dbReference type="RefSeq" id="WP_194110871.1">
    <property type="nucleotide sequence ID" value="NZ_JADFFL010000002.1"/>
</dbReference>
<name>A0A929KWF3_9SPHI</name>
<feature type="domain" description="Putative restriction endonuclease" evidence="1">
    <location>
        <begin position="3"/>
        <end position="108"/>
    </location>
</feature>
<evidence type="ECO:0000259" key="1">
    <source>
        <dbReference type="Pfam" id="PF05685"/>
    </source>
</evidence>
<gene>
    <name evidence="2" type="ORF">IRJ16_07330</name>
</gene>
<sequence>MGEIFAAPYDVYLNEGGENVVQPDLLFVKADRSDIIQKKGVVGSPDFVIEILSTNDKLDRQTKLELYQRNRILEYFIIDPETKQVWHYLLVDGVYELKTSQAGEVDIQQLSLKVKF</sequence>
<dbReference type="Proteomes" id="UP000622475">
    <property type="component" value="Unassembled WGS sequence"/>
</dbReference>
<organism evidence="2 3">
    <name type="scientific">Mucilaginibacter myungsuensis</name>
    <dbReference type="NCBI Taxonomy" id="649104"/>
    <lineage>
        <taxon>Bacteria</taxon>
        <taxon>Pseudomonadati</taxon>
        <taxon>Bacteroidota</taxon>
        <taxon>Sphingobacteriia</taxon>
        <taxon>Sphingobacteriales</taxon>
        <taxon>Sphingobacteriaceae</taxon>
        <taxon>Mucilaginibacter</taxon>
    </lineage>
</organism>
<dbReference type="Gene3D" id="3.90.1570.10">
    <property type="entry name" value="tt1808, chain A"/>
    <property type="match status" value="1"/>
</dbReference>
<accession>A0A929KWF3</accession>
<dbReference type="CDD" id="cd06260">
    <property type="entry name" value="DUF820-like"/>
    <property type="match status" value="1"/>
</dbReference>
<dbReference type="EMBL" id="JADFFL010000002">
    <property type="protein sequence ID" value="MBE9661693.1"/>
    <property type="molecule type" value="Genomic_DNA"/>
</dbReference>
<comment type="caution">
    <text evidence="2">The sequence shown here is derived from an EMBL/GenBank/DDBJ whole genome shotgun (WGS) entry which is preliminary data.</text>
</comment>
<dbReference type="PANTHER" id="PTHR34107:SF4">
    <property type="entry name" value="SLL1222 PROTEIN"/>
    <property type="match status" value="1"/>
</dbReference>
<dbReference type="PANTHER" id="PTHR34107">
    <property type="entry name" value="SLL0198 PROTEIN-RELATED"/>
    <property type="match status" value="1"/>
</dbReference>
<protein>
    <submittedName>
        <fullName evidence="2">Uma2 family endonuclease</fullName>
    </submittedName>
</protein>
<proteinExistence type="predicted"/>
<keyword evidence="2" id="KW-0378">Hydrolase</keyword>
<dbReference type="GO" id="GO:0004519">
    <property type="term" value="F:endonuclease activity"/>
    <property type="evidence" value="ECO:0007669"/>
    <property type="project" value="UniProtKB-KW"/>
</dbReference>
<dbReference type="InterPro" id="IPR008538">
    <property type="entry name" value="Uma2"/>
</dbReference>
<keyword evidence="3" id="KW-1185">Reference proteome</keyword>
<dbReference type="InterPro" id="IPR012296">
    <property type="entry name" value="Nuclease_put_TT1808"/>
</dbReference>
<keyword evidence="2" id="KW-0540">Nuclease</keyword>
<dbReference type="Pfam" id="PF05685">
    <property type="entry name" value="Uma2"/>
    <property type="match status" value="1"/>
</dbReference>
<dbReference type="AlphaFoldDB" id="A0A929KWF3"/>
<reference evidence="2" key="1">
    <citation type="submission" date="2020-10" db="EMBL/GenBank/DDBJ databases">
        <title>Mucilaginibacter mali sp. nov., isolated from rhizosphere soil of apple orchard.</title>
        <authorList>
            <person name="Lee J.-S."/>
            <person name="Kim H.S."/>
            <person name="Kim J.-S."/>
        </authorList>
    </citation>
    <scope>NUCLEOTIDE SEQUENCE</scope>
    <source>
        <strain evidence="2">KCTC 22746</strain>
    </source>
</reference>
<keyword evidence="2" id="KW-0255">Endonuclease</keyword>